<feature type="active site" description="Proton donor" evidence="8">
    <location>
        <position position="75"/>
    </location>
</feature>
<feature type="binding site" evidence="8">
    <location>
        <position position="66"/>
    </location>
    <ligand>
        <name>substrate</name>
    </ligand>
</feature>
<evidence type="ECO:0000256" key="4">
    <source>
        <dbReference type="ARBA" id="ARBA00022605"/>
    </source>
</evidence>
<evidence type="ECO:0000256" key="1">
    <source>
        <dbReference type="ARBA" id="ARBA00005196"/>
    </source>
</evidence>
<evidence type="ECO:0000256" key="3">
    <source>
        <dbReference type="ARBA" id="ARBA00013080"/>
    </source>
</evidence>
<comment type="subunit">
    <text evidence="8">Homodimer.</text>
</comment>
<reference evidence="10 11" key="1">
    <citation type="submission" date="2023-10" db="EMBL/GenBank/DDBJ databases">
        <title>Two novel species belonging to the OM43/NOR5 clade.</title>
        <authorList>
            <person name="Park M."/>
        </authorList>
    </citation>
    <scope>NUCLEOTIDE SEQUENCE [LARGE SCALE GENOMIC DNA]</scope>
    <source>
        <strain evidence="10 11">IMCC43200</strain>
    </source>
</reference>
<feature type="binding site" evidence="8">
    <location>
        <position position="192"/>
    </location>
    <ligand>
        <name>substrate</name>
    </ligand>
</feature>
<feature type="binding site" evidence="8">
    <location>
        <position position="46"/>
    </location>
    <ligand>
        <name>substrate</name>
    </ligand>
</feature>
<evidence type="ECO:0000256" key="2">
    <source>
        <dbReference type="ARBA" id="ARBA00010219"/>
    </source>
</evidence>
<keyword evidence="5 8" id="KW-0457">Lysine biosynthesis</keyword>
<protein>
    <recommendedName>
        <fullName evidence="3 8">Diaminopimelate epimerase</fullName>
        <shortName evidence="8">DAP epimerase</shortName>
        <ecNumber evidence="3 8">5.1.1.7</ecNumber>
    </recommendedName>
    <alternativeName>
        <fullName evidence="8">PLP-independent amino acid racemase</fullName>
    </alternativeName>
</protein>
<feature type="binding site" evidence="8">
    <location>
        <begin position="76"/>
        <end position="77"/>
    </location>
    <ligand>
        <name>substrate</name>
    </ligand>
</feature>
<keyword evidence="4 8" id="KW-0028">Amino-acid biosynthesis</keyword>
<evidence type="ECO:0000256" key="6">
    <source>
        <dbReference type="ARBA" id="ARBA00023235"/>
    </source>
</evidence>
<comment type="function">
    <text evidence="8">Catalyzes the stereoinversion of LL-2,6-diaminopimelate (L,L-DAP) to meso-diaminopimelate (meso-DAP), a precursor of L-lysine and an essential component of the bacterial peptidoglycan.</text>
</comment>
<feature type="active site" description="Proton acceptor" evidence="8">
    <location>
        <position position="219"/>
    </location>
</feature>
<proteinExistence type="inferred from homology"/>
<evidence type="ECO:0000256" key="9">
    <source>
        <dbReference type="PROSITE-ProRule" id="PRU10125"/>
    </source>
</evidence>
<dbReference type="InterPro" id="IPR018510">
    <property type="entry name" value="DAP_epimerase_AS"/>
</dbReference>
<evidence type="ECO:0000313" key="10">
    <source>
        <dbReference type="EMBL" id="WOJ92055.1"/>
    </source>
</evidence>
<dbReference type="Pfam" id="PF01678">
    <property type="entry name" value="DAP_epimerase"/>
    <property type="match status" value="2"/>
</dbReference>
<comment type="pathway">
    <text evidence="1 8">Amino-acid biosynthesis; L-lysine biosynthesis via DAP pathway; DL-2,6-diaminopimelate from LL-2,6-diaminopimelate: step 1/1.</text>
</comment>
<dbReference type="SUPFAM" id="SSF54506">
    <property type="entry name" value="Diaminopimelate epimerase-like"/>
    <property type="match status" value="1"/>
</dbReference>
<feature type="site" description="Important for dimerization" evidence="8">
    <location>
        <position position="270"/>
    </location>
</feature>
<feature type="active site" evidence="9">
    <location>
        <position position="75"/>
    </location>
</feature>
<dbReference type="Gene3D" id="3.10.310.10">
    <property type="entry name" value="Diaminopimelate Epimerase, Chain A, domain 1"/>
    <property type="match status" value="2"/>
</dbReference>
<feature type="binding site" evidence="8">
    <location>
        <begin position="220"/>
        <end position="221"/>
    </location>
    <ligand>
        <name>substrate</name>
    </ligand>
</feature>
<dbReference type="EC" id="5.1.1.7" evidence="3 8"/>
<dbReference type="PROSITE" id="PS01326">
    <property type="entry name" value="DAP_EPIMERASE"/>
    <property type="match status" value="1"/>
</dbReference>
<keyword evidence="11" id="KW-1185">Reference proteome</keyword>
<comment type="catalytic activity">
    <reaction evidence="7 8">
        <text>(2S,6S)-2,6-diaminopimelate = meso-2,6-diaminopimelate</text>
        <dbReference type="Rhea" id="RHEA:15393"/>
        <dbReference type="ChEBI" id="CHEBI:57609"/>
        <dbReference type="ChEBI" id="CHEBI:57791"/>
        <dbReference type="EC" id="5.1.1.7"/>
    </reaction>
</comment>
<dbReference type="GO" id="GO:0008837">
    <property type="term" value="F:diaminopimelate epimerase activity"/>
    <property type="evidence" value="ECO:0007669"/>
    <property type="project" value="UniProtKB-EC"/>
</dbReference>
<name>A0ABZ0I0G3_9GAMM</name>
<evidence type="ECO:0000256" key="7">
    <source>
        <dbReference type="ARBA" id="ARBA00051712"/>
    </source>
</evidence>
<feature type="binding site" evidence="8">
    <location>
        <position position="159"/>
    </location>
    <ligand>
        <name>substrate</name>
    </ligand>
</feature>
<dbReference type="NCBIfam" id="TIGR00652">
    <property type="entry name" value="DapF"/>
    <property type="match status" value="1"/>
</dbReference>
<keyword evidence="6 8" id="KW-0413">Isomerase</keyword>
<keyword evidence="8" id="KW-0963">Cytoplasm</keyword>
<feature type="site" description="Could be important to modulate the pK values of the two catalytic cysteine residues" evidence="8">
    <location>
        <position position="210"/>
    </location>
</feature>
<evidence type="ECO:0000256" key="5">
    <source>
        <dbReference type="ARBA" id="ARBA00023154"/>
    </source>
</evidence>
<gene>
    <name evidence="8 10" type="primary">dapF</name>
    <name evidence="10" type="ORF">R0135_09680</name>
</gene>
<organism evidence="10 11">
    <name type="scientific">Congregibacter variabilis</name>
    <dbReference type="NCBI Taxonomy" id="3081200"/>
    <lineage>
        <taxon>Bacteria</taxon>
        <taxon>Pseudomonadati</taxon>
        <taxon>Pseudomonadota</taxon>
        <taxon>Gammaproteobacteria</taxon>
        <taxon>Cellvibrionales</taxon>
        <taxon>Halieaceae</taxon>
        <taxon>Congregibacter</taxon>
    </lineage>
</organism>
<feature type="binding site" evidence="8">
    <location>
        <position position="13"/>
    </location>
    <ligand>
        <name>substrate</name>
    </ligand>
</feature>
<comment type="similarity">
    <text evidence="2 8">Belongs to the diaminopimelate epimerase family.</text>
</comment>
<dbReference type="PANTHER" id="PTHR31689:SF0">
    <property type="entry name" value="DIAMINOPIMELATE EPIMERASE"/>
    <property type="match status" value="1"/>
</dbReference>
<comment type="subcellular location">
    <subcellularLocation>
        <location evidence="8">Cytoplasm</location>
    </subcellularLocation>
</comment>
<dbReference type="InterPro" id="IPR001653">
    <property type="entry name" value="DAP_epimerase_DapF"/>
</dbReference>
<feature type="binding site" evidence="8">
    <location>
        <begin position="210"/>
        <end position="211"/>
    </location>
    <ligand>
        <name>substrate</name>
    </ligand>
</feature>
<dbReference type="EMBL" id="CP136864">
    <property type="protein sequence ID" value="WOJ92055.1"/>
    <property type="molecule type" value="Genomic_DNA"/>
</dbReference>
<dbReference type="Proteomes" id="UP001626537">
    <property type="component" value="Chromosome"/>
</dbReference>
<dbReference type="RefSeq" id="WP_407346630.1">
    <property type="nucleotide sequence ID" value="NZ_CP136864.1"/>
</dbReference>
<sequence length="276" mass="30672">MPVKFTKMHGAGNDFVMIDTISQRIKLRPRDIRKIADRRRGIGCDQVLLVEPPGQANADFRYRIFNADGSEAGQCGNGARCFARFVRHRRLTHLQTMVVEAGNSLMTLTMRDNHEVEVDMGPPRFAPKDIPLHREHEALEYDLVAAGEQLRIGALSMGNPHAILRVDAIDDGSLERLGEAIRSHEDFPEGNNAGFLEIVDRRNVRLRVFERGVGETEACGSGACAAVVYGQRMGWLDDRVTVELTGGKLDIYWQGDNNSVLMTGPTAISFEGTIRL</sequence>
<dbReference type="HAMAP" id="MF_00197">
    <property type="entry name" value="DAP_epimerase"/>
    <property type="match status" value="1"/>
</dbReference>
<dbReference type="PANTHER" id="PTHR31689">
    <property type="entry name" value="DIAMINOPIMELATE EPIMERASE, CHLOROPLASTIC"/>
    <property type="match status" value="1"/>
</dbReference>
<evidence type="ECO:0000313" key="11">
    <source>
        <dbReference type="Proteomes" id="UP001626537"/>
    </source>
</evidence>
<accession>A0ABZ0I0G3</accession>
<feature type="site" description="Could be important to modulate the pK values of the two catalytic cysteine residues" evidence="8">
    <location>
        <position position="161"/>
    </location>
</feature>
<evidence type="ECO:0000256" key="8">
    <source>
        <dbReference type="HAMAP-Rule" id="MF_00197"/>
    </source>
</evidence>